<evidence type="ECO:0000256" key="1">
    <source>
        <dbReference type="SAM" id="Phobius"/>
    </source>
</evidence>
<keyword evidence="1" id="KW-0812">Transmembrane</keyword>
<protein>
    <recommendedName>
        <fullName evidence="4">ABC transporter permease</fullName>
    </recommendedName>
</protein>
<feature type="transmembrane region" description="Helical" evidence="1">
    <location>
        <begin position="37"/>
        <end position="56"/>
    </location>
</feature>
<keyword evidence="1" id="KW-1133">Transmembrane helix</keyword>
<gene>
    <name evidence="2" type="ORF">SAMN06264346_10316</name>
</gene>
<dbReference type="Proteomes" id="UP001157960">
    <property type="component" value="Unassembled WGS sequence"/>
</dbReference>
<keyword evidence="3" id="KW-1185">Reference proteome</keyword>
<proteinExistence type="predicted"/>
<evidence type="ECO:0000313" key="2">
    <source>
        <dbReference type="EMBL" id="SMP14333.1"/>
    </source>
</evidence>
<feature type="transmembrane region" description="Helical" evidence="1">
    <location>
        <begin position="68"/>
        <end position="87"/>
    </location>
</feature>
<evidence type="ECO:0008006" key="4">
    <source>
        <dbReference type="Google" id="ProtNLM"/>
    </source>
</evidence>
<comment type="caution">
    <text evidence="2">The sequence shown here is derived from an EMBL/GenBank/DDBJ whole genome shotgun (WGS) entry which is preliminary data.</text>
</comment>
<keyword evidence="1" id="KW-0472">Membrane</keyword>
<reference evidence="2 3" key="1">
    <citation type="submission" date="2017-05" db="EMBL/GenBank/DDBJ databases">
        <authorList>
            <person name="Varghese N."/>
            <person name="Submissions S."/>
        </authorList>
    </citation>
    <scope>NUCLEOTIDE SEQUENCE [LARGE SCALE GENOMIC DNA]</scope>
    <source>
        <strain evidence="2 3">DSM 28214</strain>
    </source>
</reference>
<evidence type="ECO:0000313" key="3">
    <source>
        <dbReference type="Proteomes" id="UP001157960"/>
    </source>
</evidence>
<dbReference type="EMBL" id="FXTZ01000003">
    <property type="protein sequence ID" value="SMP14333.1"/>
    <property type="molecule type" value="Genomic_DNA"/>
</dbReference>
<accession>A0ABY1NNK5</accession>
<sequence length="92" mass="10896">MINYHLFKHKKDKPWHFIKGNKFITSSIMKKRHEQKLIILSIGLIIAFSIPVSLLFNSDRESMGYPVILIYIFALWLISIIISFVIIKKYDE</sequence>
<name>A0ABY1NNK5_9FLAO</name>
<organism evidence="2 3">
    <name type="scientific">Chryseobacterium profundimaris</name>
    <dbReference type="NCBI Taxonomy" id="1387275"/>
    <lineage>
        <taxon>Bacteria</taxon>
        <taxon>Pseudomonadati</taxon>
        <taxon>Bacteroidota</taxon>
        <taxon>Flavobacteriia</taxon>
        <taxon>Flavobacteriales</taxon>
        <taxon>Weeksellaceae</taxon>
        <taxon>Chryseobacterium group</taxon>
        <taxon>Chryseobacterium</taxon>
    </lineage>
</organism>